<evidence type="ECO:0000256" key="11">
    <source>
        <dbReference type="ARBA" id="ARBA00026013"/>
    </source>
</evidence>
<keyword evidence="4" id="KW-0547">Nucleotide-binding</keyword>
<evidence type="ECO:0000259" key="12">
    <source>
        <dbReference type="Pfam" id="PF00006"/>
    </source>
</evidence>
<keyword evidence="5" id="KW-0375">Hydrogen ion transport</keyword>
<reference evidence="14 15" key="1">
    <citation type="journal article" date="2016" name="Nat. Commun.">
        <title>Thousands of microbial genomes shed light on interconnected biogeochemical processes in an aquifer system.</title>
        <authorList>
            <person name="Anantharaman K."/>
            <person name="Brown C.T."/>
            <person name="Hug L.A."/>
            <person name="Sharon I."/>
            <person name="Castelle C.J."/>
            <person name="Probst A.J."/>
            <person name="Thomas B.C."/>
            <person name="Singh A."/>
            <person name="Wilkins M.J."/>
            <person name="Karaoz U."/>
            <person name="Brodie E.L."/>
            <person name="Williams K.H."/>
            <person name="Hubbard S.S."/>
            <person name="Banfield J.F."/>
        </authorList>
    </citation>
    <scope>NUCLEOTIDE SEQUENCE [LARGE SCALE GENOMIC DNA]</scope>
</reference>
<dbReference type="STRING" id="1797263.A2397_01635"/>
<dbReference type="PANTHER" id="PTHR48082:SF2">
    <property type="entry name" value="ATP SYNTHASE SUBUNIT ALPHA, MITOCHONDRIAL"/>
    <property type="match status" value="1"/>
</dbReference>
<dbReference type="GO" id="GO:0045259">
    <property type="term" value="C:proton-transporting ATP synthase complex"/>
    <property type="evidence" value="ECO:0007669"/>
    <property type="project" value="UniProtKB-KW"/>
</dbReference>
<dbReference type="AlphaFoldDB" id="A0A1F4ZRT7"/>
<dbReference type="GO" id="GO:0043531">
    <property type="term" value="F:ADP binding"/>
    <property type="evidence" value="ECO:0007669"/>
    <property type="project" value="TreeGrafter"/>
</dbReference>
<evidence type="ECO:0008006" key="16">
    <source>
        <dbReference type="Google" id="ProtNLM"/>
    </source>
</evidence>
<evidence type="ECO:0000256" key="6">
    <source>
        <dbReference type="ARBA" id="ARBA00022840"/>
    </source>
</evidence>
<keyword evidence="3" id="KW-0813">Transport</keyword>
<protein>
    <recommendedName>
        <fullName evidence="16">ATPase F1/V1/A1 complex alpha/beta subunit nucleotide-binding domain-containing protein</fullName>
    </recommendedName>
</protein>
<evidence type="ECO:0000256" key="9">
    <source>
        <dbReference type="ARBA" id="ARBA00023196"/>
    </source>
</evidence>
<organism evidence="14 15">
    <name type="scientific">Candidatus Amesbacteria bacterium RIFOXYB1_FULL_44_23</name>
    <dbReference type="NCBI Taxonomy" id="1797263"/>
    <lineage>
        <taxon>Bacteria</taxon>
        <taxon>Candidatus Amesiibacteriota</taxon>
    </lineage>
</organism>
<evidence type="ECO:0000313" key="15">
    <source>
        <dbReference type="Proteomes" id="UP000176424"/>
    </source>
</evidence>
<evidence type="ECO:0000256" key="5">
    <source>
        <dbReference type="ARBA" id="ARBA00022781"/>
    </source>
</evidence>
<comment type="caution">
    <text evidence="14">The sequence shown here is derived from an EMBL/GenBank/DDBJ whole genome shotgun (WGS) entry which is preliminary data.</text>
</comment>
<dbReference type="InterPro" id="IPR036121">
    <property type="entry name" value="ATPase_F1/V1/A1_a/bsu_N_sf"/>
</dbReference>
<feature type="domain" description="ATP synthase alpha subunit C-terminal" evidence="13">
    <location>
        <begin position="344"/>
        <end position="454"/>
    </location>
</feature>
<dbReference type="FunFam" id="3.40.50.300:FF:002432">
    <property type="entry name" value="ATP synthase subunit alpha, mitochondrial"/>
    <property type="match status" value="1"/>
</dbReference>
<comment type="subcellular location">
    <subcellularLocation>
        <location evidence="1">Membrane</location>
    </subcellularLocation>
</comment>
<evidence type="ECO:0000256" key="2">
    <source>
        <dbReference type="ARBA" id="ARBA00008936"/>
    </source>
</evidence>
<dbReference type="GO" id="GO:0046933">
    <property type="term" value="F:proton-transporting ATP synthase activity, rotational mechanism"/>
    <property type="evidence" value="ECO:0007669"/>
    <property type="project" value="InterPro"/>
</dbReference>
<sequence length="472" mass="52811">MYQVSHPIVFIEGLPSVKTREVVLFENGQKGEVFGITRGKVEARIFSHEPIQVGAKVTRTDELVSIPVGPELLGHTIDPLGVPLDPADRYVQPKQSRSLDAKPIDISGRQKIATSLSTGVSLIDLLVPLGRGQRELVIGDRKTGKTSLLMTTIKTQVNLGVVAIYAAIAKKKSDIKKLQEFLAVEKITDKVIIIATSAYDSPSLIYQTPYSAMAIAEYFRDQGIHSLVILDDLSTHAKFYRELSLLARRFPGRDSYPGDIFYTHSRLLERAGNFKHPKVGEVSITCLPVIEIIEGDLTGYVSTNVMGITDGHIYLDSNIYYQGMRPAVNIPLSVTRVGRQTLNKLAREMNKTLTVFLTRYDKLKNLSHFGQELTSEVKKNLLLGDLVYKFFNQPYQETIPNVVQLVLMSMILQDLIDNKQMMDQTKKGMIKACAEPETKKFFDSLMKTNDLKGFNQNILNSKDQLIAFSKLT</sequence>
<dbReference type="Pfam" id="PF00006">
    <property type="entry name" value="ATP-synt_ab"/>
    <property type="match status" value="1"/>
</dbReference>
<evidence type="ECO:0000256" key="7">
    <source>
        <dbReference type="ARBA" id="ARBA00023065"/>
    </source>
</evidence>
<dbReference type="Pfam" id="PF00306">
    <property type="entry name" value="ATP-synt_ab_C"/>
    <property type="match status" value="1"/>
</dbReference>
<dbReference type="SUPFAM" id="SSF50615">
    <property type="entry name" value="N-terminal domain of alpha and beta subunits of F1 ATP synthase"/>
    <property type="match status" value="1"/>
</dbReference>
<keyword evidence="6" id="KW-0067">ATP-binding</keyword>
<dbReference type="EMBL" id="MEXR01000038">
    <property type="protein sequence ID" value="OGD09149.1"/>
    <property type="molecule type" value="Genomic_DNA"/>
</dbReference>
<dbReference type="SUPFAM" id="SSF47917">
    <property type="entry name" value="C-terminal domain of alpha and beta subunits of F1 ATP synthase"/>
    <property type="match status" value="1"/>
</dbReference>
<dbReference type="GO" id="GO:0005524">
    <property type="term" value="F:ATP binding"/>
    <property type="evidence" value="ECO:0007669"/>
    <property type="project" value="UniProtKB-KW"/>
</dbReference>
<dbReference type="InterPro" id="IPR000793">
    <property type="entry name" value="ATP_synth_asu_C"/>
</dbReference>
<dbReference type="InterPro" id="IPR005294">
    <property type="entry name" value="ATP_synth_F1_asu"/>
</dbReference>
<comment type="subunit">
    <text evidence="11">F-type ATPases have 2 components, CF(1) - the catalytic core - and CF(0) - the membrane proton channel. CF(1) has five subunits: alpha(3), beta(3), gamma(1), delta(1), epsilon(1). CF(0) has four main subunits: a(1), b(1), b'(1) and c(9-12).</text>
</comment>
<keyword evidence="7" id="KW-0406">Ion transport</keyword>
<evidence type="ECO:0000256" key="4">
    <source>
        <dbReference type="ARBA" id="ARBA00022741"/>
    </source>
</evidence>
<keyword evidence="9" id="KW-0139">CF(1)</keyword>
<evidence type="ECO:0000313" key="14">
    <source>
        <dbReference type="EMBL" id="OGD09149.1"/>
    </source>
</evidence>
<dbReference type="Proteomes" id="UP000176424">
    <property type="component" value="Unassembled WGS sequence"/>
</dbReference>
<dbReference type="PANTHER" id="PTHR48082">
    <property type="entry name" value="ATP SYNTHASE SUBUNIT ALPHA, MITOCHONDRIAL"/>
    <property type="match status" value="1"/>
</dbReference>
<dbReference type="InterPro" id="IPR000194">
    <property type="entry name" value="ATPase_F1/V1/A1_a/bsu_nucl-bd"/>
</dbReference>
<feature type="domain" description="ATPase F1/V1/A1 complex alpha/beta subunit nucleotide-binding" evidence="12">
    <location>
        <begin position="119"/>
        <end position="334"/>
    </location>
</feature>
<comment type="similarity">
    <text evidence="2">Belongs to the ATPase alpha/beta chains family.</text>
</comment>
<evidence type="ECO:0000256" key="8">
    <source>
        <dbReference type="ARBA" id="ARBA00023136"/>
    </source>
</evidence>
<accession>A0A1F4ZRT7</accession>
<keyword evidence="10" id="KW-0066">ATP synthesis</keyword>
<dbReference type="InterPro" id="IPR027417">
    <property type="entry name" value="P-loop_NTPase"/>
</dbReference>
<proteinExistence type="inferred from homology"/>
<dbReference type="Gene3D" id="3.40.50.12240">
    <property type="match status" value="1"/>
</dbReference>
<evidence type="ECO:0000256" key="10">
    <source>
        <dbReference type="ARBA" id="ARBA00023310"/>
    </source>
</evidence>
<evidence type="ECO:0000256" key="1">
    <source>
        <dbReference type="ARBA" id="ARBA00004370"/>
    </source>
</evidence>
<keyword evidence="8" id="KW-0472">Membrane</keyword>
<gene>
    <name evidence="14" type="ORF">A2397_01635</name>
</gene>
<evidence type="ECO:0000259" key="13">
    <source>
        <dbReference type="Pfam" id="PF00306"/>
    </source>
</evidence>
<evidence type="ECO:0000256" key="3">
    <source>
        <dbReference type="ARBA" id="ARBA00022448"/>
    </source>
</evidence>
<dbReference type="SUPFAM" id="SSF52540">
    <property type="entry name" value="P-loop containing nucleoside triphosphate hydrolases"/>
    <property type="match status" value="1"/>
</dbReference>
<name>A0A1F4ZRT7_9BACT</name>